<dbReference type="PANTHER" id="PTHR43793">
    <property type="entry name" value="FAD SYNTHASE"/>
    <property type="match status" value="1"/>
</dbReference>
<protein>
    <recommendedName>
        <fullName evidence="5">Cytidyltransferase-like domain-containing protein</fullName>
    </recommendedName>
</protein>
<organism evidence="6 7">
    <name type="scientific">Marine Group III euryarchaeote CG-Epi1</name>
    <dbReference type="NCBI Taxonomy" id="1888995"/>
    <lineage>
        <taxon>Archaea</taxon>
        <taxon>Methanobacteriati</taxon>
        <taxon>Thermoplasmatota</taxon>
        <taxon>Thermoplasmata</taxon>
        <taxon>Candidatus Thermoprofundales</taxon>
    </lineage>
</organism>
<dbReference type="InterPro" id="IPR014729">
    <property type="entry name" value="Rossmann-like_a/b/a_fold"/>
</dbReference>
<dbReference type="EMBL" id="MIZA01000012">
    <property type="protein sequence ID" value="OIR20474.1"/>
    <property type="molecule type" value="Genomic_DNA"/>
</dbReference>
<dbReference type="STRING" id="1888995.BD935_00905"/>
<feature type="domain" description="Cytidyltransferase-like" evidence="5">
    <location>
        <begin position="7"/>
        <end position="121"/>
    </location>
</feature>
<dbReference type="InterPro" id="IPR004821">
    <property type="entry name" value="Cyt_trans-like"/>
</dbReference>
<dbReference type="SUPFAM" id="SSF52374">
    <property type="entry name" value="Nucleotidylyl transferase"/>
    <property type="match status" value="1"/>
</dbReference>
<evidence type="ECO:0000313" key="6">
    <source>
        <dbReference type="EMBL" id="OIR20474.1"/>
    </source>
</evidence>
<sequence length="148" mass="16571">MSVKVVATGVFDIIHIGHAHFLNAAKEHGNHLTVIVANDATVRKMKGEPILSDKRRSEVVSQLKPVDEVVIGRTGDMLDIIVEDIKPDVIALGFDQRLFTTKELAAKLLERGLEVKVVRLEEMEQDLAGSRKIISKILKIYRKKYSSE</sequence>
<evidence type="ECO:0000256" key="1">
    <source>
        <dbReference type="ARBA" id="ARBA00022679"/>
    </source>
</evidence>
<evidence type="ECO:0000313" key="7">
    <source>
        <dbReference type="Proteomes" id="UP000183080"/>
    </source>
</evidence>
<accession>A0A1J5THP2</accession>
<dbReference type="InterPro" id="IPR050385">
    <property type="entry name" value="Archaeal_FAD_synthase"/>
</dbReference>
<keyword evidence="1" id="KW-0808">Transferase</keyword>
<dbReference type="Proteomes" id="UP000183080">
    <property type="component" value="Unassembled WGS sequence"/>
</dbReference>
<reference evidence="6 7" key="1">
    <citation type="submission" date="2016-08" db="EMBL/GenBank/DDBJ databases">
        <title>New Insights into Marine Group III Euryarchaeota, from dark to light.</title>
        <authorList>
            <person name="Haro-Moreno J.M."/>
            <person name="Rodriguez-Valera F."/>
            <person name="Lopez-Garcia P."/>
            <person name="Moreira D."/>
            <person name="Martin-Cuadrado A.B."/>
        </authorList>
    </citation>
    <scope>NUCLEOTIDE SEQUENCE [LARGE SCALE GENOMIC DNA]</scope>
    <source>
        <strain evidence="6">CG-Epi1</strain>
    </source>
</reference>
<keyword evidence="4" id="KW-0067">ATP-binding</keyword>
<evidence type="ECO:0000256" key="3">
    <source>
        <dbReference type="ARBA" id="ARBA00022741"/>
    </source>
</evidence>
<keyword evidence="2" id="KW-0548">Nucleotidyltransferase</keyword>
<comment type="caution">
    <text evidence="6">The sequence shown here is derived from an EMBL/GenBank/DDBJ whole genome shotgun (WGS) entry which is preliminary data.</text>
</comment>
<dbReference type="AlphaFoldDB" id="A0A1J5THP2"/>
<dbReference type="GO" id="GO:0005524">
    <property type="term" value="F:ATP binding"/>
    <property type="evidence" value="ECO:0007669"/>
    <property type="project" value="UniProtKB-KW"/>
</dbReference>
<dbReference type="Pfam" id="PF01467">
    <property type="entry name" value="CTP_transf_like"/>
    <property type="match status" value="1"/>
</dbReference>
<evidence type="ECO:0000256" key="4">
    <source>
        <dbReference type="ARBA" id="ARBA00022840"/>
    </source>
</evidence>
<dbReference type="NCBIfam" id="TIGR00125">
    <property type="entry name" value="cyt_tran_rel"/>
    <property type="match status" value="1"/>
</dbReference>
<dbReference type="PANTHER" id="PTHR43793:SF1">
    <property type="entry name" value="FAD SYNTHASE"/>
    <property type="match status" value="1"/>
</dbReference>
<evidence type="ECO:0000256" key="2">
    <source>
        <dbReference type="ARBA" id="ARBA00022695"/>
    </source>
</evidence>
<evidence type="ECO:0000259" key="5">
    <source>
        <dbReference type="Pfam" id="PF01467"/>
    </source>
</evidence>
<keyword evidence="3" id="KW-0547">Nucleotide-binding</keyword>
<name>A0A1J5THP2_9ARCH</name>
<dbReference type="Gene3D" id="3.40.50.620">
    <property type="entry name" value="HUPs"/>
    <property type="match status" value="1"/>
</dbReference>
<proteinExistence type="predicted"/>
<gene>
    <name evidence="6" type="ORF">BD935_00905</name>
</gene>
<dbReference type="GO" id="GO:0016779">
    <property type="term" value="F:nucleotidyltransferase activity"/>
    <property type="evidence" value="ECO:0007669"/>
    <property type="project" value="UniProtKB-KW"/>
</dbReference>